<evidence type="ECO:0000256" key="5">
    <source>
        <dbReference type="PIRSR" id="PIRSR000097-2"/>
    </source>
</evidence>
<feature type="binding site" evidence="5">
    <location>
        <position position="117"/>
    </location>
    <ligand>
        <name>substrate</name>
    </ligand>
</feature>
<feature type="site" description="Lowers pKa of active site Tyr" evidence="6">
    <location>
        <position position="84"/>
    </location>
</feature>
<reference evidence="9" key="1">
    <citation type="journal article" date="2020" name="Stud. Mycol.">
        <title>101 Dothideomycetes genomes: A test case for predicting lifestyles and emergence of pathogens.</title>
        <authorList>
            <person name="Haridas S."/>
            <person name="Albert R."/>
            <person name="Binder M."/>
            <person name="Bloem J."/>
            <person name="LaButti K."/>
            <person name="Salamov A."/>
            <person name="Andreopoulos B."/>
            <person name="Baker S."/>
            <person name="Barry K."/>
            <person name="Bills G."/>
            <person name="Bluhm B."/>
            <person name="Cannon C."/>
            <person name="Castanera R."/>
            <person name="Culley D."/>
            <person name="Daum C."/>
            <person name="Ezra D."/>
            <person name="Gonzalez J."/>
            <person name="Henrissat B."/>
            <person name="Kuo A."/>
            <person name="Liang C."/>
            <person name="Lipzen A."/>
            <person name="Lutzoni F."/>
            <person name="Magnuson J."/>
            <person name="Mondo S."/>
            <person name="Nolan M."/>
            <person name="Ohm R."/>
            <person name="Pangilinan J."/>
            <person name="Park H.-J."/>
            <person name="Ramirez L."/>
            <person name="Alfaro M."/>
            <person name="Sun H."/>
            <person name="Tritt A."/>
            <person name="Yoshinaga Y."/>
            <person name="Zwiers L.-H."/>
            <person name="Turgeon B."/>
            <person name="Goodwin S."/>
            <person name="Spatafora J."/>
            <person name="Crous P."/>
            <person name="Grigoriev I."/>
        </authorList>
    </citation>
    <scope>NUCLEOTIDE SEQUENCE [LARGE SCALE GENOMIC DNA]</scope>
    <source>
        <strain evidence="9">CECT 20119</strain>
    </source>
</reference>
<dbReference type="Pfam" id="PF00248">
    <property type="entry name" value="Aldo_ket_red"/>
    <property type="match status" value="1"/>
</dbReference>
<dbReference type="Proteomes" id="UP000799538">
    <property type="component" value="Unassembled WGS sequence"/>
</dbReference>
<dbReference type="EMBL" id="ML992506">
    <property type="protein sequence ID" value="KAF2223282.1"/>
    <property type="molecule type" value="Genomic_DNA"/>
</dbReference>
<evidence type="ECO:0000256" key="1">
    <source>
        <dbReference type="ARBA" id="ARBA00007905"/>
    </source>
</evidence>
<accession>A0A6A6GC47</accession>
<evidence type="ECO:0000256" key="6">
    <source>
        <dbReference type="PIRSR" id="PIRSR000097-3"/>
    </source>
</evidence>
<dbReference type="CDD" id="cd19071">
    <property type="entry name" value="AKR_AKR1-5-like"/>
    <property type="match status" value="1"/>
</dbReference>
<dbReference type="InterPro" id="IPR018170">
    <property type="entry name" value="Aldo/ket_reductase_CS"/>
</dbReference>
<evidence type="ECO:0000259" key="7">
    <source>
        <dbReference type="Pfam" id="PF00248"/>
    </source>
</evidence>
<dbReference type="InterPro" id="IPR020471">
    <property type="entry name" value="AKR"/>
</dbReference>
<dbReference type="PRINTS" id="PR00069">
    <property type="entry name" value="ALDKETRDTASE"/>
</dbReference>
<evidence type="ECO:0000256" key="2">
    <source>
        <dbReference type="ARBA" id="ARBA00022857"/>
    </source>
</evidence>
<evidence type="ECO:0000313" key="9">
    <source>
        <dbReference type="Proteomes" id="UP000799538"/>
    </source>
</evidence>
<dbReference type="InterPro" id="IPR036812">
    <property type="entry name" value="NAD(P)_OxRdtase_dom_sf"/>
</dbReference>
<sequence>MSKLAPKSWPALTNNSPVAIPAIALGTFEAKAENKSEQENAVLASLQSGYRHIDTAAIYGSEPAVGAAIKKSKIPREEIVICTKIWNTHHSAEDVQLSVNGSLERLQVDYIDLLLIHWPVAFQRTKEGDTLRGEDNKPVLNLPLTEDHQPTWRAMESLVKAGKVRSLGVSNFTIPQLEKLLSYAEIKPACNQVEVHPWFPQTEMLEFCRKNGMVMTDYSPLGGQGEKRERVLDDATIVEAGKKLGLEPAQVVIAWALQRGTVPIPKSATASRIKSNFEVPELPQDVFDEIENITVKNPGRKHRFCNFDEAWGYPLFAEDK</sequence>
<dbReference type="InterPro" id="IPR023210">
    <property type="entry name" value="NADP_OxRdtase_dom"/>
</dbReference>
<dbReference type="PIRSF" id="PIRSF000097">
    <property type="entry name" value="AKR"/>
    <property type="match status" value="1"/>
</dbReference>
<dbReference type="GO" id="GO:0016616">
    <property type="term" value="F:oxidoreductase activity, acting on the CH-OH group of donors, NAD or NADP as acceptor"/>
    <property type="evidence" value="ECO:0007669"/>
    <property type="project" value="UniProtKB-ARBA"/>
</dbReference>
<dbReference type="Gene3D" id="3.20.20.100">
    <property type="entry name" value="NADP-dependent oxidoreductase domain"/>
    <property type="match status" value="1"/>
</dbReference>
<dbReference type="PROSITE" id="PS00062">
    <property type="entry name" value="ALDOKETO_REDUCTASE_2"/>
    <property type="match status" value="1"/>
</dbReference>
<dbReference type="FunFam" id="3.20.20.100:FF:000002">
    <property type="entry name" value="2,5-diketo-D-gluconic acid reductase A"/>
    <property type="match status" value="1"/>
</dbReference>
<dbReference type="AlphaFoldDB" id="A0A6A6GC47"/>
<keyword evidence="9" id="KW-1185">Reference proteome</keyword>
<proteinExistence type="inferred from homology"/>
<dbReference type="PROSITE" id="PS00063">
    <property type="entry name" value="ALDOKETO_REDUCTASE_3"/>
    <property type="match status" value="1"/>
</dbReference>
<feature type="domain" description="NADP-dependent oxidoreductase" evidence="7">
    <location>
        <begin position="23"/>
        <end position="293"/>
    </location>
</feature>
<name>A0A6A6GC47_9PEZI</name>
<evidence type="ECO:0000313" key="8">
    <source>
        <dbReference type="EMBL" id="KAF2223282.1"/>
    </source>
</evidence>
<dbReference type="PANTHER" id="PTHR43827:SF3">
    <property type="entry name" value="NADP-DEPENDENT OXIDOREDUCTASE DOMAIN-CONTAINING PROTEIN"/>
    <property type="match status" value="1"/>
</dbReference>
<keyword evidence="3" id="KW-0560">Oxidoreductase</keyword>
<protein>
    <submittedName>
        <fullName evidence="8">NADP-dependent oxidoreductase domain-containing protein</fullName>
    </submittedName>
</protein>
<comment type="similarity">
    <text evidence="1">Belongs to the aldo/keto reductase family.</text>
</comment>
<evidence type="ECO:0000256" key="4">
    <source>
        <dbReference type="PIRSR" id="PIRSR000097-1"/>
    </source>
</evidence>
<dbReference type="PROSITE" id="PS00798">
    <property type="entry name" value="ALDOKETO_REDUCTASE_1"/>
    <property type="match status" value="1"/>
</dbReference>
<organism evidence="8 9">
    <name type="scientific">Elsinoe ampelina</name>
    <dbReference type="NCBI Taxonomy" id="302913"/>
    <lineage>
        <taxon>Eukaryota</taxon>
        <taxon>Fungi</taxon>
        <taxon>Dikarya</taxon>
        <taxon>Ascomycota</taxon>
        <taxon>Pezizomycotina</taxon>
        <taxon>Dothideomycetes</taxon>
        <taxon>Dothideomycetidae</taxon>
        <taxon>Myriangiales</taxon>
        <taxon>Elsinoaceae</taxon>
        <taxon>Elsinoe</taxon>
    </lineage>
</organism>
<keyword evidence="2" id="KW-0521">NADP</keyword>
<feature type="active site" description="Proton donor" evidence="4">
    <location>
        <position position="59"/>
    </location>
</feature>
<dbReference type="OrthoDB" id="416253at2759"/>
<gene>
    <name evidence="8" type="ORF">BDZ85DRAFT_107033</name>
</gene>
<dbReference type="PANTHER" id="PTHR43827">
    <property type="entry name" value="2,5-DIKETO-D-GLUCONIC ACID REDUCTASE"/>
    <property type="match status" value="1"/>
</dbReference>
<dbReference type="SUPFAM" id="SSF51430">
    <property type="entry name" value="NAD(P)-linked oxidoreductase"/>
    <property type="match status" value="1"/>
</dbReference>
<evidence type="ECO:0000256" key="3">
    <source>
        <dbReference type="ARBA" id="ARBA00023002"/>
    </source>
</evidence>